<accession>A0A848FGF8</accession>
<keyword evidence="2" id="KW-1185">Reference proteome</keyword>
<evidence type="ECO:0000313" key="2">
    <source>
        <dbReference type="Proteomes" id="UP000574067"/>
    </source>
</evidence>
<protein>
    <submittedName>
        <fullName evidence="1">Hydroxymyristoyl-ACP dehydratase</fullName>
    </submittedName>
</protein>
<proteinExistence type="predicted"/>
<dbReference type="InterPro" id="IPR029069">
    <property type="entry name" value="HotDog_dom_sf"/>
</dbReference>
<comment type="caution">
    <text evidence="1">The sequence shown here is derived from an EMBL/GenBank/DDBJ whole genome shotgun (WGS) entry which is preliminary data.</text>
</comment>
<dbReference type="Proteomes" id="UP000574067">
    <property type="component" value="Unassembled WGS sequence"/>
</dbReference>
<reference evidence="1 2" key="1">
    <citation type="submission" date="2020-04" db="EMBL/GenBank/DDBJ databases">
        <title>Azohydromonas sp. isolated from soil.</title>
        <authorList>
            <person name="Dahal R.H."/>
        </authorList>
    </citation>
    <scope>NUCLEOTIDE SEQUENCE [LARGE SCALE GENOMIC DNA]</scope>
    <source>
        <strain evidence="1 2">G-1-1-14</strain>
    </source>
</reference>
<gene>
    <name evidence="1" type="ORF">HHL10_26570</name>
</gene>
<dbReference type="Gene3D" id="3.10.129.10">
    <property type="entry name" value="Hotdog Thioesterase"/>
    <property type="match status" value="1"/>
</dbReference>
<dbReference type="EMBL" id="JABBFW010000034">
    <property type="protein sequence ID" value="NML18538.1"/>
    <property type="molecule type" value="Genomic_DNA"/>
</dbReference>
<dbReference type="Pfam" id="PF22817">
    <property type="entry name" value="ApeP-like"/>
    <property type="match status" value="1"/>
</dbReference>
<dbReference type="AlphaFoldDB" id="A0A848FGF8"/>
<sequence>MLQRADIAARIPHQGRMCLLDRVRAWDAEAVTCTTGSHRDTDNPLRSAGGLLSPCAIEYAAQAMALHGALVAPPEAGPRPGFLASVRDVRFHTSRLDLLPGDLEIQVRRLAGAGSQVLYQFRVSSDGALVAEGRAAVVLDTPLPPS</sequence>
<dbReference type="InterPro" id="IPR016776">
    <property type="entry name" value="ApeP-like_dehydratase"/>
</dbReference>
<evidence type="ECO:0000313" key="1">
    <source>
        <dbReference type="EMBL" id="NML18538.1"/>
    </source>
</evidence>
<name>A0A848FGF8_9BURK</name>
<organism evidence="1 2">
    <name type="scientific">Azohydromonas caseinilytica</name>
    <dbReference type="NCBI Taxonomy" id="2728836"/>
    <lineage>
        <taxon>Bacteria</taxon>
        <taxon>Pseudomonadati</taxon>
        <taxon>Pseudomonadota</taxon>
        <taxon>Betaproteobacteria</taxon>
        <taxon>Burkholderiales</taxon>
        <taxon>Sphaerotilaceae</taxon>
        <taxon>Azohydromonas</taxon>
    </lineage>
</organism>
<dbReference type="SUPFAM" id="SSF54637">
    <property type="entry name" value="Thioesterase/thiol ester dehydrase-isomerase"/>
    <property type="match status" value="1"/>
</dbReference>